<dbReference type="PROSITE" id="PS50850">
    <property type="entry name" value="MFS"/>
    <property type="match status" value="1"/>
</dbReference>
<keyword evidence="2" id="KW-0813">Transport</keyword>
<dbReference type="InterPro" id="IPR011701">
    <property type="entry name" value="MFS"/>
</dbReference>
<feature type="domain" description="Major facilitator superfamily (MFS) profile" evidence="8">
    <location>
        <begin position="7"/>
        <end position="387"/>
    </location>
</feature>
<feature type="transmembrane region" description="Helical" evidence="7">
    <location>
        <begin position="275"/>
        <end position="292"/>
    </location>
</feature>
<dbReference type="InterPro" id="IPR036259">
    <property type="entry name" value="MFS_trans_sf"/>
</dbReference>
<feature type="transmembrane region" description="Helical" evidence="7">
    <location>
        <begin position="95"/>
        <end position="120"/>
    </location>
</feature>
<feature type="transmembrane region" description="Helical" evidence="7">
    <location>
        <begin position="73"/>
        <end position="89"/>
    </location>
</feature>
<evidence type="ECO:0000256" key="3">
    <source>
        <dbReference type="ARBA" id="ARBA00022475"/>
    </source>
</evidence>
<dbReference type="CDD" id="cd17329">
    <property type="entry name" value="MFS_MdtH_MDR_like"/>
    <property type="match status" value="1"/>
</dbReference>
<keyword evidence="5 7" id="KW-1133">Transmembrane helix</keyword>
<feature type="transmembrane region" description="Helical" evidence="7">
    <location>
        <begin position="363"/>
        <end position="383"/>
    </location>
</feature>
<comment type="caution">
    <text evidence="9">The sequence shown here is derived from an EMBL/GenBank/DDBJ whole genome shotgun (WGS) entry which is preliminary data.</text>
</comment>
<feature type="transmembrane region" description="Helical" evidence="7">
    <location>
        <begin position="47"/>
        <end position="66"/>
    </location>
</feature>
<dbReference type="SUPFAM" id="SSF103473">
    <property type="entry name" value="MFS general substrate transporter"/>
    <property type="match status" value="1"/>
</dbReference>
<evidence type="ECO:0000259" key="8">
    <source>
        <dbReference type="PROSITE" id="PS50850"/>
    </source>
</evidence>
<keyword evidence="3" id="KW-1003">Cell membrane</keyword>
<keyword evidence="4 7" id="KW-0812">Transmembrane</keyword>
<sequence>MQAATRSTIALLASSFLITIGRGATIPFMAIYLSRQYGMAVDQVGVALTVALTTGVLFSLGFGIIADKFDKKRYMLMAIVIYIAGFIAIPLTHNIALVVVFFSLINCAYSVFATVLKAYFADTLPPARKTKVFSLNYTFVNMGWTVGPPIGTGLLMYSADLPFWLAACTASFPIFFIQRFVRSVPPSASGSNSTAWQPSVMLHDKALLWFTLSAFLGSLVFGSFSACISQYVLTVADSALAEKVIGVVLPVNAAVVVSLQYMVGRRIRAENLQKLMTLGTLFFIGGLAGFMMSGSNLAFWGIAAFVFTLGELIYAPGEYMLIDNIAPDGMKSSYFSAQSLGWLGGAFNPLLTGSVLTHFPPNTLWLLLIGVSVCAWLCMMRGLKISRNKLIHH</sequence>
<reference evidence="9 10" key="1">
    <citation type="submission" date="2017-08" db="EMBL/GenBank/DDBJ databases">
        <title>Draft genome sequence of pheromone producing symbiont Morganella morganii, of the female New Zealand grass grub Costelytra giveni.</title>
        <authorList>
            <person name="Laugraud A."/>
            <person name="Young S.D."/>
            <person name="Hurst M.H."/>
        </authorList>
    </citation>
    <scope>NUCLEOTIDE SEQUENCE [LARGE SCALE GENOMIC DNA]</scope>
    <source>
        <strain evidence="9 10">MMsCG</strain>
    </source>
</reference>
<evidence type="ECO:0000256" key="1">
    <source>
        <dbReference type="ARBA" id="ARBA00004651"/>
    </source>
</evidence>
<protein>
    <submittedName>
        <fullName evidence="9">Transporter</fullName>
    </submittedName>
</protein>
<evidence type="ECO:0000256" key="4">
    <source>
        <dbReference type="ARBA" id="ARBA00022692"/>
    </source>
</evidence>
<dbReference type="GO" id="GO:0071916">
    <property type="term" value="F:dipeptide transmembrane transporter activity"/>
    <property type="evidence" value="ECO:0007669"/>
    <property type="project" value="TreeGrafter"/>
</dbReference>
<evidence type="ECO:0000256" key="6">
    <source>
        <dbReference type="ARBA" id="ARBA00023136"/>
    </source>
</evidence>
<gene>
    <name evidence="9" type="ORF">CKG00_01610</name>
</gene>
<name>A0A433ZSY3_MORMO</name>
<dbReference type="Gene3D" id="1.20.1250.20">
    <property type="entry name" value="MFS general substrate transporter like domains"/>
    <property type="match status" value="1"/>
</dbReference>
<evidence type="ECO:0000256" key="5">
    <source>
        <dbReference type="ARBA" id="ARBA00022989"/>
    </source>
</evidence>
<dbReference type="EMBL" id="NRQY01000001">
    <property type="protein sequence ID" value="RUT65235.1"/>
    <property type="molecule type" value="Genomic_DNA"/>
</dbReference>
<accession>A0A433ZSY3</accession>
<dbReference type="PANTHER" id="PTHR23535">
    <property type="entry name" value="SUGAR EFFLUX TRANSPORTER A-RELATED"/>
    <property type="match status" value="1"/>
</dbReference>
<evidence type="ECO:0000313" key="9">
    <source>
        <dbReference type="EMBL" id="RUT65235.1"/>
    </source>
</evidence>
<dbReference type="NCBIfam" id="NF007472">
    <property type="entry name" value="PRK10054.1"/>
    <property type="match status" value="1"/>
</dbReference>
<organism evidence="9 10">
    <name type="scientific">Morganella morganii</name>
    <name type="common">Proteus morganii</name>
    <dbReference type="NCBI Taxonomy" id="582"/>
    <lineage>
        <taxon>Bacteria</taxon>
        <taxon>Pseudomonadati</taxon>
        <taxon>Pseudomonadota</taxon>
        <taxon>Gammaproteobacteria</taxon>
        <taxon>Enterobacterales</taxon>
        <taxon>Morganellaceae</taxon>
        <taxon>Morganella</taxon>
    </lineage>
</organism>
<dbReference type="GO" id="GO:0005886">
    <property type="term" value="C:plasma membrane"/>
    <property type="evidence" value="ECO:0007669"/>
    <property type="project" value="UniProtKB-SubCell"/>
</dbReference>
<keyword evidence="6 7" id="KW-0472">Membrane</keyword>
<dbReference type="AlphaFoldDB" id="A0A433ZSY3"/>
<feature type="transmembrane region" description="Helical" evidence="7">
    <location>
        <begin position="334"/>
        <end position="351"/>
    </location>
</feature>
<dbReference type="PANTHER" id="PTHR23535:SF1">
    <property type="entry name" value="MFS FAMILY TRANSPORT PROTEIN"/>
    <property type="match status" value="1"/>
</dbReference>
<evidence type="ECO:0000256" key="2">
    <source>
        <dbReference type="ARBA" id="ARBA00022448"/>
    </source>
</evidence>
<feature type="transmembrane region" description="Helical" evidence="7">
    <location>
        <begin position="298"/>
        <end position="322"/>
    </location>
</feature>
<proteinExistence type="predicted"/>
<dbReference type="OrthoDB" id="3237211at2"/>
<feature type="transmembrane region" description="Helical" evidence="7">
    <location>
        <begin position="132"/>
        <end position="157"/>
    </location>
</feature>
<evidence type="ECO:0000313" key="10">
    <source>
        <dbReference type="Proteomes" id="UP000286908"/>
    </source>
</evidence>
<dbReference type="Proteomes" id="UP000286908">
    <property type="component" value="Unassembled WGS sequence"/>
</dbReference>
<evidence type="ECO:0000256" key="7">
    <source>
        <dbReference type="SAM" id="Phobius"/>
    </source>
</evidence>
<dbReference type="InterPro" id="IPR020846">
    <property type="entry name" value="MFS_dom"/>
</dbReference>
<comment type="subcellular location">
    <subcellularLocation>
        <location evidence="1">Cell membrane</location>
        <topology evidence="1">Multi-pass membrane protein</topology>
    </subcellularLocation>
</comment>
<dbReference type="Pfam" id="PF07690">
    <property type="entry name" value="MFS_1"/>
    <property type="match status" value="1"/>
</dbReference>
<feature type="transmembrane region" description="Helical" evidence="7">
    <location>
        <begin position="206"/>
        <end position="232"/>
    </location>
</feature>